<protein>
    <submittedName>
        <fullName evidence="9">ABC transporter ATP-binding protein</fullName>
    </submittedName>
</protein>
<dbReference type="Proteomes" id="UP000632138">
    <property type="component" value="Unassembled WGS sequence"/>
</dbReference>
<keyword evidence="5" id="KW-0547">Nucleotide-binding</keyword>
<dbReference type="Pfam" id="PF08352">
    <property type="entry name" value="oligo_HPY"/>
    <property type="match status" value="1"/>
</dbReference>
<evidence type="ECO:0000256" key="5">
    <source>
        <dbReference type="ARBA" id="ARBA00022741"/>
    </source>
</evidence>
<comment type="subcellular location">
    <subcellularLocation>
        <location evidence="1">Membrane</location>
    </subcellularLocation>
</comment>
<dbReference type="SUPFAM" id="SSF52540">
    <property type="entry name" value="P-loop containing nucleoside triphosphate hydrolases"/>
    <property type="match status" value="1"/>
</dbReference>
<reference evidence="9 10" key="1">
    <citation type="submission" date="2021-01" db="EMBL/GenBank/DDBJ databases">
        <title>Actinoplanes sp. nov. LDG1-06 isolated from lichen.</title>
        <authorList>
            <person name="Saeng-In P."/>
            <person name="Phongsopitanun W."/>
            <person name="Kanchanasin P."/>
            <person name="Yuki M."/>
            <person name="Kudo T."/>
            <person name="Ohkuma M."/>
            <person name="Tanasupawat S."/>
        </authorList>
    </citation>
    <scope>NUCLEOTIDE SEQUENCE [LARGE SCALE GENOMIC DNA]</scope>
    <source>
        <strain evidence="9 10">LDG1-06</strain>
    </source>
</reference>
<evidence type="ECO:0000256" key="1">
    <source>
        <dbReference type="ARBA" id="ARBA00004370"/>
    </source>
</evidence>
<proteinExistence type="inferred from homology"/>
<dbReference type="InterPro" id="IPR017871">
    <property type="entry name" value="ABC_transporter-like_CS"/>
</dbReference>
<dbReference type="Gene3D" id="3.40.50.300">
    <property type="entry name" value="P-loop containing nucleotide triphosphate hydrolases"/>
    <property type="match status" value="1"/>
</dbReference>
<dbReference type="Pfam" id="PF00005">
    <property type="entry name" value="ABC_tran"/>
    <property type="match status" value="1"/>
</dbReference>
<keyword evidence="4" id="KW-1003">Cell membrane</keyword>
<dbReference type="EMBL" id="JAENHP010000001">
    <property type="protein sequence ID" value="MBM2614692.1"/>
    <property type="molecule type" value="Genomic_DNA"/>
</dbReference>
<evidence type="ECO:0000256" key="2">
    <source>
        <dbReference type="ARBA" id="ARBA00005417"/>
    </source>
</evidence>
<keyword evidence="10" id="KW-1185">Reference proteome</keyword>
<feature type="domain" description="ABC transporter" evidence="8">
    <location>
        <begin position="1"/>
        <end position="169"/>
    </location>
</feature>
<dbReference type="InterPro" id="IPR027417">
    <property type="entry name" value="P-loop_NTPase"/>
</dbReference>
<comment type="caution">
    <text evidence="9">The sequence shown here is derived from an EMBL/GenBank/DDBJ whole genome shotgun (WGS) entry which is preliminary data.</text>
</comment>
<keyword evidence="3" id="KW-0813">Transport</keyword>
<comment type="similarity">
    <text evidence="2">Belongs to the ABC transporter superfamily.</text>
</comment>
<dbReference type="PANTHER" id="PTHR43297:SF2">
    <property type="entry name" value="DIPEPTIDE TRANSPORT ATP-BINDING PROTEIN DPPD"/>
    <property type="match status" value="1"/>
</dbReference>
<evidence type="ECO:0000256" key="4">
    <source>
        <dbReference type="ARBA" id="ARBA00022475"/>
    </source>
</evidence>
<dbReference type="InterPro" id="IPR003439">
    <property type="entry name" value="ABC_transporter-like_ATP-bd"/>
</dbReference>
<dbReference type="InterPro" id="IPR013563">
    <property type="entry name" value="Oligopep_ABC_C"/>
</dbReference>
<name>A0ABS2A4B9_9ACTN</name>
<evidence type="ECO:0000256" key="7">
    <source>
        <dbReference type="ARBA" id="ARBA00023136"/>
    </source>
</evidence>
<organism evidence="9 10">
    <name type="scientific">Paractinoplanes ovalisporus</name>
    <dbReference type="NCBI Taxonomy" id="2810368"/>
    <lineage>
        <taxon>Bacteria</taxon>
        <taxon>Bacillati</taxon>
        <taxon>Actinomycetota</taxon>
        <taxon>Actinomycetes</taxon>
        <taxon>Micromonosporales</taxon>
        <taxon>Micromonosporaceae</taxon>
        <taxon>Paractinoplanes</taxon>
    </lineage>
</organism>
<dbReference type="NCBIfam" id="TIGR01727">
    <property type="entry name" value="oligo_HPY"/>
    <property type="match status" value="1"/>
</dbReference>
<evidence type="ECO:0000256" key="6">
    <source>
        <dbReference type="ARBA" id="ARBA00022840"/>
    </source>
</evidence>
<dbReference type="PANTHER" id="PTHR43297">
    <property type="entry name" value="OLIGOPEPTIDE TRANSPORT ATP-BINDING PROTEIN APPD"/>
    <property type="match status" value="1"/>
</dbReference>
<evidence type="ECO:0000313" key="9">
    <source>
        <dbReference type="EMBL" id="MBM2614692.1"/>
    </source>
</evidence>
<keyword evidence="6 9" id="KW-0067">ATP-binding</keyword>
<dbReference type="InterPro" id="IPR050388">
    <property type="entry name" value="ABC_Ni/Peptide_Import"/>
</dbReference>
<dbReference type="PROSITE" id="PS50893">
    <property type="entry name" value="ABC_TRANSPORTER_2"/>
    <property type="match status" value="1"/>
</dbReference>
<dbReference type="PROSITE" id="PS00211">
    <property type="entry name" value="ABC_TRANSPORTER_1"/>
    <property type="match status" value="1"/>
</dbReference>
<accession>A0ABS2A4B9</accession>
<keyword evidence="7" id="KW-0472">Membrane</keyword>
<gene>
    <name evidence="9" type="ORF">JIG36_03880</name>
</gene>
<dbReference type="GO" id="GO:0005524">
    <property type="term" value="F:ATP binding"/>
    <property type="evidence" value="ECO:0007669"/>
    <property type="project" value="UniProtKB-KW"/>
</dbReference>
<dbReference type="CDD" id="cd03257">
    <property type="entry name" value="ABC_NikE_OppD_transporters"/>
    <property type="match status" value="1"/>
</dbReference>
<evidence type="ECO:0000256" key="3">
    <source>
        <dbReference type="ARBA" id="ARBA00022448"/>
    </source>
</evidence>
<evidence type="ECO:0000313" key="10">
    <source>
        <dbReference type="Proteomes" id="UP000632138"/>
    </source>
</evidence>
<evidence type="ECO:0000259" key="8">
    <source>
        <dbReference type="PROSITE" id="PS50893"/>
    </source>
</evidence>
<sequence>MRGKRIAYISQEPISSLDPLHVAGRQVAEAVRAHRGVSRAEAKRIALELLASVRLPDPEAVYAKYPHEMSGGMAQRVAIARALAGEPELLIADEPTTALDVSVQAGVLDLLVDLRDQRGMALILVTHDWGVLADACDRAIVMYAGQIVEDAPTRDLIAAPRHPYSAALLESIPAKVDPGAMLPMIGGTVPPPSNWPTSCRFAGRCRFATDDCTHAPIPLTRTDTGVSRCVHVDRLEEKEAADAVTTA</sequence>